<dbReference type="Proteomes" id="UP000198870">
    <property type="component" value="Unassembled WGS sequence"/>
</dbReference>
<name>A0A1G5ETE9_9BACT</name>
<keyword evidence="4" id="KW-1185">Reference proteome</keyword>
<keyword evidence="2" id="KW-0812">Transmembrane</keyword>
<dbReference type="RefSeq" id="WP_092210640.1">
    <property type="nucleotide sequence ID" value="NZ_FMUX01000006.1"/>
</dbReference>
<gene>
    <name evidence="3" type="ORF">SAMN05216233_106208</name>
</gene>
<feature type="transmembrane region" description="Helical" evidence="2">
    <location>
        <begin position="30"/>
        <end position="50"/>
    </location>
</feature>
<dbReference type="EMBL" id="FMUX01000006">
    <property type="protein sequence ID" value="SCY30237.1"/>
    <property type="molecule type" value="Genomic_DNA"/>
</dbReference>
<sequence>MRTLPPETDGESRPTDGESRPLEEPARRELIFRMILPLRLFGEVYFLGFLMGRDLAHGAPPEKGRIKGHITAAAIFLVLLCVVLSGSFFLLYLIKSLMGFDLFTHAHLME</sequence>
<dbReference type="AlphaFoldDB" id="A0A1G5ETE9"/>
<protein>
    <submittedName>
        <fullName evidence="3">Uncharacterized protein</fullName>
    </submittedName>
</protein>
<evidence type="ECO:0000313" key="3">
    <source>
        <dbReference type="EMBL" id="SCY30237.1"/>
    </source>
</evidence>
<dbReference type="STRING" id="419481.SAMN05216233_106208"/>
<keyword evidence="2" id="KW-1133">Transmembrane helix</keyword>
<organism evidence="3 4">
    <name type="scientific">Desulfoluna spongiiphila</name>
    <dbReference type="NCBI Taxonomy" id="419481"/>
    <lineage>
        <taxon>Bacteria</taxon>
        <taxon>Pseudomonadati</taxon>
        <taxon>Thermodesulfobacteriota</taxon>
        <taxon>Desulfobacteria</taxon>
        <taxon>Desulfobacterales</taxon>
        <taxon>Desulfolunaceae</taxon>
        <taxon>Desulfoluna</taxon>
    </lineage>
</organism>
<feature type="compositionally biased region" description="Basic and acidic residues" evidence="1">
    <location>
        <begin position="10"/>
        <end position="24"/>
    </location>
</feature>
<feature type="region of interest" description="Disordered" evidence="1">
    <location>
        <begin position="1"/>
        <end position="24"/>
    </location>
</feature>
<keyword evidence="2" id="KW-0472">Membrane</keyword>
<accession>A0A1G5ETE9</accession>
<evidence type="ECO:0000313" key="4">
    <source>
        <dbReference type="Proteomes" id="UP000198870"/>
    </source>
</evidence>
<proteinExistence type="predicted"/>
<evidence type="ECO:0000256" key="1">
    <source>
        <dbReference type="SAM" id="MobiDB-lite"/>
    </source>
</evidence>
<reference evidence="3 4" key="1">
    <citation type="submission" date="2016-10" db="EMBL/GenBank/DDBJ databases">
        <authorList>
            <person name="de Groot N.N."/>
        </authorList>
    </citation>
    <scope>NUCLEOTIDE SEQUENCE [LARGE SCALE GENOMIC DNA]</scope>
    <source>
        <strain evidence="3 4">AA1</strain>
    </source>
</reference>
<feature type="transmembrane region" description="Helical" evidence="2">
    <location>
        <begin position="70"/>
        <end position="94"/>
    </location>
</feature>
<evidence type="ECO:0000256" key="2">
    <source>
        <dbReference type="SAM" id="Phobius"/>
    </source>
</evidence>